<dbReference type="Gene3D" id="3.30.40.10">
    <property type="entry name" value="Zinc/RING finger domain, C3HC4 (zinc finger)"/>
    <property type="match status" value="1"/>
</dbReference>
<feature type="domain" description="FYVE-type" evidence="5">
    <location>
        <begin position="64"/>
        <end position="119"/>
    </location>
</feature>
<comment type="caution">
    <text evidence="7">The sequence shown here is derived from an EMBL/GenBank/DDBJ whole genome shotgun (WGS) entry which is preliminary data.</text>
</comment>
<dbReference type="PROSITE" id="PS50178">
    <property type="entry name" value="ZF_FYVE"/>
    <property type="match status" value="1"/>
</dbReference>
<gene>
    <name evidence="7" type="ORF">Ciccas_004290</name>
</gene>
<dbReference type="EMBL" id="JBJKFK010000439">
    <property type="protein sequence ID" value="KAL3317052.1"/>
    <property type="molecule type" value="Genomic_DNA"/>
</dbReference>
<reference evidence="7 8" key="1">
    <citation type="submission" date="2024-11" db="EMBL/GenBank/DDBJ databases">
        <title>Adaptive evolution of stress response genes in parasites aligns with host niche diversity.</title>
        <authorList>
            <person name="Hahn C."/>
            <person name="Resl P."/>
        </authorList>
    </citation>
    <scope>NUCLEOTIDE SEQUENCE [LARGE SCALE GENOMIC DNA]</scope>
    <source>
        <strain evidence="7">EGGRZ-B1_66</strain>
        <tissue evidence="7">Body</tissue>
    </source>
</reference>
<proteinExistence type="predicted"/>
<evidence type="ECO:0008006" key="9">
    <source>
        <dbReference type="Google" id="ProtNLM"/>
    </source>
</evidence>
<feature type="domain" description="RabBD" evidence="6">
    <location>
        <begin position="13"/>
        <end position="81"/>
    </location>
</feature>
<evidence type="ECO:0000259" key="5">
    <source>
        <dbReference type="PROSITE" id="PS50178"/>
    </source>
</evidence>
<evidence type="ECO:0000259" key="6">
    <source>
        <dbReference type="PROSITE" id="PS50916"/>
    </source>
</evidence>
<sequence>MNHSGRRQAQLPPIDLSYLTEAERQHVAKVVVNDLKLRSLERERLVRFKNLLRKTEAIPLSIMDPKNRHCALCSSEFMMMVNPRRICANCAREVCNDCSARIESSNVESLLCALCIKQT</sequence>
<dbReference type="PROSITE" id="PS50916">
    <property type="entry name" value="RABBD"/>
    <property type="match status" value="1"/>
</dbReference>
<dbReference type="PANTHER" id="PTHR14555">
    <property type="entry name" value="MYELIN-ASSOCIATED OLIGODENDROCYTIC BASIC PROTEIN MOBP -RELATED"/>
    <property type="match status" value="1"/>
</dbReference>
<protein>
    <recommendedName>
        <fullName evidence="9">FYVE-type domain-containing protein</fullName>
    </recommendedName>
</protein>
<keyword evidence="2 4" id="KW-0863">Zinc-finger</keyword>
<evidence type="ECO:0000256" key="4">
    <source>
        <dbReference type="PROSITE-ProRule" id="PRU00091"/>
    </source>
</evidence>
<name>A0ABD2QCR2_9PLAT</name>
<dbReference type="InterPro" id="IPR017455">
    <property type="entry name" value="Znf_FYVE-rel"/>
</dbReference>
<evidence type="ECO:0000256" key="1">
    <source>
        <dbReference type="ARBA" id="ARBA00022723"/>
    </source>
</evidence>
<dbReference type="InterPro" id="IPR041282">
    <property type="entry name" value="FYVE_2"/>
</dbReference>
<dbReference type="InterPro" id="IPR051745">
    <property type="entry name" value="Intracell_Transport_Effector"/>
</dbReference>
<accession>A0ABD2QCR2</accession>
<dbReference type="Proteomes" id="UP001626550">
    <property type="component" value="Unassembled WGS sequence"/>
</dbReference>
<dbReference type="InterPro" id="IPR011011">
    <property type="entry name" value="Znf_FYVE_PHD"/>
</dbReference>
<dbReference type="InterPro" id="IPR010911">
    <property type="entry name" value="Rab_BD"/>
</dbReference>
<evidence type="ECO:0000313" key="7">
    <source>
        <dbReference type="EMBL" id="KAL3317052.1"/>
    </source>
</evidence>
<dbReference type="GO" id="GO:0008270">
    <property type="term" value="F:zinc ion binding"/>
    <property type="evidence" value="ECO:0007669"/>
    <property type="project" value="UniProtKB-KW"/>
</dbReference>
<dbReference type="PANTHER" id="PTHR14555:SF3">
    <property type="entry name" value="RABBD DOMAIN-CONTAINING PROTEIN"/>
    <property type="match status" value="1"/>
</dbReference>
<keyword evidence="1" id="KW-0479">Metal-binding</keyword>
<evidence type="ECO:0000256" key="3">
    <source>
        <dbReference type="ARBA" id="ARBA00022833"/>
    </source>
</evidence>
<dbReference type="InterPro" id="IPR013083">
    <property type="entry name" value="Znf_RING/FYVE/PHD"/>
</dbReference>
<keyword evidence="8" id="KW-1185">Reference proteome</keyword>
<organism evidence="7 8">
    <name type="scientific">Cichlidogyrus casuarinus</name>
    <dbReference type="NCBI Taxonomy" id="1844966"/>
    <lineage>
        <taxon>Eukaryota</taxon>
        <taxon>Metazoa</taxon>
        <taxon>Spiralia</taxon>
        <taxon>Lophotrochozoa</taxon>
        <taxon>Platyhelminthes</taxon>
        <taxon>Monogenea</taxon>
        <taxon>Monopisthocotylea</taxon>
        <taxon>Dactylogyridea</taxon>
        <taxon>Ancyrocephalidae</taxon>
        <taxon>Cichlidogyrus</taxon>
    </lineage>
</organism>
<dbReference type="SUPFAM" id="SSF57903">
    <property type="entry name" value="FYVE/PHD zinc finger"/>
    <property type="match status" value="1"/>
</dbReference>
<evidence type="ECO:0000256" key="2">
    <source>
        <dbReference type="ARBA" id="ARBA00022771"/>
    </source>
</evidence>
<evidence type="ECO:0000313" key="8">
    <source>
        <dbReference type="Proteomes" id="UP001626550"/>
    </source>
</evidence>
<dbReference type="Pfam" id="PF02318">
    <property type="entry name" value="FYVE_2"/>
    <property type="match status" value="1"/>
</dbReference>
<dbReference type="AlphaFoldDB" id="A0ABD2QCR2"/>
<keyword evidence="3" id="KW-0862">Zinc</keyword>